<organism evidence="1">
    <name type="scientific">Lygus hesperus</name>
    <name type="common">Western plant bug</name>
    <dbReference type="NCBI Taxonomy" id="30085"/>
    <lineage>
        <taxon>Eukaryota</taxon>
        <taxon>Metazoa</taxon>
        <taxon>Ecdysozoa</taxon>
        <taxon>Arthropoda</taxon>
        <taxon>Hexapoda</taxon>
        <taxon>Insecta</taxon>
        <taxon>Pterygota</taxon>
        <taxon>Neoptera</taxon>
        <taxon>Paraneoptera</taxon>
        <taxon>Hemiptera</taxon>
        <taxon>Heteroptera</taxon>
        <taxon>Panheteroptera</taxon>
        <taxon>Cimicomorpha</taxon>
        <taxon>Miridae</taxon>
        <taxon>Mirini</taxon>
        <taxon>Lygus</taxon>
    </lineage>
</organism>
<reference evidence="1" key="1">
    <citation type="journal article" date="2016" name="Gigascience">
        <title>De novo construction of an expanded transcriptome assembly for the western tarnished plant bug, Lygus hesperus.</title>
        <authorList>
            <person name="Tassone E.E."/>
            <person name="Geib S.M."/>
            <person name="Hall B."/>
            <person name="Fabrick J.A."/>
            <person name="Brent C.S."/>
            <person name="Hull J.J."/>
        </authorList>
    </citation>
    <scope>NUCLEOTIDE SEQUENCE</scope>
</reference>
<evidence type="ECO:0000313" key="1">
    <source>
        <dbReference type="EMBL" id="JAQ15297.1"/>
    </source>
</evidence>
<proteinExistence type="predicted"/>
<name>A0A146M943_LYGHE</name>
<gene>
    <name evidence="1" type="ORF">g.86896</name>
</gene>
<accession>A0A146M943</accession>
<dbReference type="EMBL" id="GDHC01003332">
    <property type="protein sequence ID" value="JAQ15297.1"/>
    <property type="molecule type" value="Transcribed_RNA"/>
</dbReference>
<dbReference type="AlphaFoldDB" id="A0A146M943"/>
<protein>
    <submittedName>
        <fullName evidence="1">Uncharacterized protein</fullName>
    </submittedName>
</protein>
<sequence>MASPRVYRMAISIFENLINLDVGADLIDGNAAHAAEPQVSSAGVRRVVVSTRTSVAVAIRYVTHEGTAFLHFLYTIVWASRVVQGSFVMHCSPPVFNPLPDVSRHFVKAEIVGWERPGGSCPLETVFFIVVFREHARPGVSPVFVEGFHIVAPWKIFFIFSTSTSVFPLCFSWQSLSSPFAVSHGIIPRNSNNWMVLKVCPRRSYTKWLLPIGSLDIIPPGCHRHAGNEILFPRYFSNLLIKDDRIVEFFRIRHVIGLFHEDGELFVGNFGFIHVECIDINLAFRVFSIIPEQILVVVSHDEFSFGYENHFPPFGIAGSILHDIFVGQKVAHTFLGPVVDKKGGGRTFIQDVLFGFPADFAATAVTSR</sequence>